<feature type="compositionally biased region" description="Polar residues" evidence="6">
    <location>
        <begin position="129"/>
        <end position="150"/>
    </location>
</feature>
<dbReference type="CDD" id="cd11452">
    <property type="entry name" value="bHLH_AtNAI1_like"/>
    <property type="match status" value="1"/>
</dbReference>
<organism evidence="8">
    <name type="scientific">Sesamum radiatum</name>
    <name type="common">Black benniseed</name>
    <dbReference type="NCBI Taxonomy" id="300843"/>
    <lineage>
        <taxon>Eukaryota</taxon>
        <taxon>Viridiplantae</taxon>
        <taxon>Streptophyta</taxon>
        <taxon>Embryophyta</taxon>
        <taxon>Tracheophyta</taxon>
        <taxon>Spermatophyta</taxon>
        <taxon>Magnoliopsida</taxon>
        <taxon>eudicotyledons</taxon>
        <taxon>Gunneridae</taxon>
        <taxon>Pentapetalae</taxon>
        <taxon>asterids</taxon>
        <taxon>lamiids</taxon>
        <taxon>Lamiales</taxon>
        <taxon>Pedaliaceae</taxon>
        <taxon>Sesamum</taxon>
    </lineage>
</organism>
<feature type="coiled-coil region" evidence="5">
    <location>
        <begin position="260"/>
        <end position="287"/>
    </location>
</feature>
<keyword evidence="4" id="KW-0539">Nucleus</keyword>
<name>A0AAW2V558_SESRA</name>
<dbReference type="GO" id="GO:0046983">
    <property type="term" value="F:protein dimerization activity"/>
    <property type="evidence" value="ECO:0007669"/>
    <property type="project" value="InterPro"/>
</dbReference>
<dbReference type="PROSITE" id="PS50888">
    <property type="entry name" value="BHLH"/>
    <property type="match status" value="1"/>
</dbReference>
<sequence length="398" mass="44263">MKQFTSLSKDKERTDISLHKRRWSHPVRLGRQRELNGTVVHSRQSTLSGDSDKTYSIHAMDFQAISWFSELVLDDLIFTDQRDFLDSFDEDMAAMISQDFENCLAGGNSSPTSSSMLINDVSGDANTSLCGGAQQLQNPNSCSKFSTTKSVPDPDRASSTPVILKFGNASSPENPQPRPLNPDEMDAISEILRSNAGPFADPEAQFGHGQMKKTRRVRPASQTYDHIVAERKRRELLSQRFLALSAIVPGLKKMDKTSVLGDAIKYLKHLQERVKTLEEQATKQTMESAVLVKRSLVTAEDESSTDGEGGSYDEHPLPEIEARVCNNHILLRVHCEKHKGVLVDLLSKVEELNLAILHTNVATFGSLALDITIIADMETEFNLTAKDVVKRLRAGLRR</sequence>
<dbReference type="Pfam" id="PF00010">
    <property type="entry name" value="HLH"/>
    <property type="match status" value="1"/>
</dbReference>
<comment type="subcellular location">
    <subcellularLocation>
        <location evidence="1">Nucleus</location>
    </subcellularLocation>
</comment>
<dbReference type="SUPFAM" id="SSF47459">
    <property type="entry name" value="HLH, helix-loop-helix DNA-binding domain"/>
    <property type="match status" value="1"/>
</dbReference>
<keyword evidence="2" id="KW-0805">Transcription regulation</keyword>
<feature type="region of interest" description="Disordered" evidence="6">
    <location>
        <begin position="129"/>
        <end position="183"/>
    </location>
</feature>
<reference evidence="8" key="2">
    <citation type="journal article" date="2024" name="Plant">
        <title>Genomic evolution and insights into agronomic trait innovations of Sesamum species.</title>
        <authorList>
            <person name="Miao H."/>
            <person name="Wang L."/>
            <person name="Qu L."/>
            <person name="Liu H."/>
            <person name="Sun Y."/>
            <person name="Le M."/>
            <person name="Wang Q."/>
            <person name="Wei S."/>
            <person name="Zheng Y."/>
            <person name="Lin W."/>
            <person name="Duan Y."/>
            <person name="Cao H."/>
            <person name="Xiong S."/>
            <person name="Wang X."/>
            <person name="Wei L."/>
            <person name="Li C."/>
            <person name="Ma Q."/>
            <person name="Ju M."/>
            <person name="Zhao R."/>
            <person name="Li G."/>
            <person name="Mu C."/>
            <person name="Tian Q."/>
            <person name="Mei H."/>
            <person name="Zhang T."/>
            <person name="Gao T."/>
            <person name="Zhang H."/>
        </authorList>
    </citation>
    <scope>NUCLEOTIDE SEQUENCE</scope>
    <source>
        <strain evidence="8">G02</strain>
    </source>
</reference>
<dbReference type="Pfam" id="PF22754">
    <property type="entry name" value="bHLH-TF_ACT-like_plant"/>
    <property type="match status" value="1"/>
</dbReference>
<feature type="domain" description="BHLH" evidence="7">
    <location>
        <begin position="221"/>
        <end position="270"/>
    </location>
</feature>
<keyword evidence="5" id="KW-0175">Coiled coil</keyword>
<evidence type="ECO:0000313" key="8">
    <source>
        <dbReference type="EMBL" id="KAL0424079.1"/>
    </source>
</evidence>
<keyword evidence="3" id="KW-0804">Transcription</keyword>
<dbReference type="InterPro" id="IPR011598">
    <property type="entry name" value="bHLH_dom"/>
</dbReference>
<proteinExistence type="predicted"/>
<dbReference type="GO" id="GO:0005634">
    <property type="term" value="C:nucleus"/>
    <property type="evidence" value="ECO:0007669"/>
    <property type="project" value="UniProtKB-SubCell"/>
</dbReference>
<feature type="region of interest" description="Disordered" evidence="6">
    <location>
        <begin position="197"/>
        <end position="219"/>
    </location>
</feature>
<evidence type="ECO:0000256" key="2">
    <source>
        <dbReference type="ARBA" id="ARBA00023015"/>
    </source>
</evidence>
<gene>
    <name evidence="8" type="ORF">Sradi_0942700</name>
</gene>
<evidence type="ECO:0000256" key="1">
    <source>
        <dbReference type="ARBA" id="ARBA00004123"/>
    </source>
</evidence>
<dbReference type="AlphaFoldDB" id="A0AAW2V558"/>
<evidence type="ECO:0000256" key="3">
    <source>
        <dbReference type="ARBA" id="ARBA00023163"/>
    </source>
</evidence>
<comment type="caution">
    <text evidence="8">The sequence shown here is derived from an EMBL/GenBank/DDBJ whole genome shotgun (WGS) entry which is preliminary data.</text>
</comment>
<reference evidence="8" key="1">
    <citation type="submission" date="2020-06" db="EMBL/GenBank/DDBJ databases">
        <authorList>
            <person name="Li T."/>
            <person name="Hu X."/>
            <person name="Zhang T."/>
            <person name="Song X."/>
            <person name="Zhang H."/>
            <person name="Dai N."/>
            <person name="Sheng W."/>
            <person name="Hou X."/>
            <person name="Wei L."/>
        </authorList>
    </citation>
    <scope>NUCLEOTIDE SEQUENCE</scope>
    <source>
        <strain evidence="8">G02</strain>
        <tissue evidence="8">Leaf</tissue>
    </source>
</reference>
<dbReference type="InterPro" id="IPR036638">
    <property type="entry name" value="HLH_DNA-bd_sf"/>
</dbReference>
<evidence type="ECO:0000256" key="4">
    <source>
        <dbReference type="ARBA" id="ARBA00023242"/>
    </source>
</evidence>
<dbReference type="PANTHER" id="PTHR45959:SF2">
    <property type="entry name" value="BHLH TRANSCRIPTION FACTOR"/>
    <property type="match status" value="1"/>
</dbReference>
<evidence type="ECO:0000259" key="7">
    <source>
        <dbReference type="PROSITE" id="PS50888"/>
    </source>
</evidence>
<dbReference type="SMART" id="SM00353">
    <property type="entry name" value="HLH"/>
    <property type="match status" value="1"/>
</dbReference>
<dbReference type="Gene3D" id="4.10.280.10">
    <property type="entry name" value="Helix-loop-helix DNA-binding domain"/>
    <property type="match status" value="1"/>
</dbReference>
<dbReference type="PANTHER" id="PTHR45959">
    <property type="entry name" value="BHLH TRANSCRIPTION FACTOR"/>
    <property type="match status" value="1"/>
</dbReference>
<dbReference type="InterPro" id="IPR054502">
    <property type="entry name" value="bHLH-TF_ACT-like_plant"/>
</dbReference>
<protein>
    <submittedName>
        <fullName evidence="8">Transcription factor</fullName>
    </submittedName>
</protein>
<dbReference type="InterPro" id="IPR052610">
    <property type="entry name" value="bHLH_transcription_regulator"/>
</dbReference>
<evidence type="ECO:0000256" key="5">
    <source>
        <dbReference type="SAM" id="Coils"/>
    </source>
</evidence>
<accession>A0AAW2V558</accession>
<dbReference type="EMBL" id="JACGWJ010000004">
    <property type="protein sequence ID" value="KAL0424079.1"/>
    <property type="molecule type" value="Genomic_DNA"/>
</dbReference>
<evidence type="ECO:0000256" key="6">
    <source>
        <dbReference type="SAM" id="MobiDB-lite"/>
    </source>
</evidence>